<dbReference type="EMBL" id="JACCFK010000001">
    <property type="protein sequence ID" value="NYI91772.1"/>
    <property type="molecule type" value="Genomic_DNA"/>
</dbReference>
<gene>
    <name evidence="1" type="ORF">HNR02_005095</name>
</gene>
<reference evidence="1 2" key="1">
    <citation type="submission" date="2020-07" db="EMBL/GenBank/DDBJ databases">
        <title>Sequencing the genomes of 1000 actinobacteria strains.</title>
        <authorList>
            <person name="Klenk H.-P."/>
        </authorList>
    </citation>
    <scope>NUCLEOTIDE SEQUENCE [LARGE SCALE GENOMIC DNA]</scope>
    <source>
        <strain evidence="1 2">DSM 104006</strain>
    </source>
</reference>
<dbReference type="AlphaFoldDB" id="A0A853BAJ7"/>
<keyword evidence="2" id="KW-1185">Reference proteome</keyword>
<name>A0A853BAJ7_9PSEU</name>
<protein>
    <submittedName>
        <fullName evidence="1">Uncharacterized protein</fullName>
    </submittedName>
</protein>
<evidence type="ECO:0000313" key="1">
    <source>
        <dbReference type="EMBL" id="NYI91772.1"/>
    </source>
</evidence>
<sequence>MPDPLHAYLLYVTRSSTGSDKIATVHRVTLSCPGEFWCHRGGCTAYDAPDIDSLLLPLVAAGHAADADEIREDYLHLYGAANSAEPTDTVLDAVDTVLSHAGWIELDRSTWEGGLEEVLLRRAQHCLTVMYDPITRRLRLTDGKPELRLTLDMLAEDGVLTGEASAEQVDMSADAVERWGSDLLTAARDLLRGSIDELPRQDELVEGTVLGLHPHAHGDLHGPAAIALAQTQVSTLIHNMGLLGDEDRMTHA</sequence>
<proteinExistence type="predicted"/>
<dbReference type="Proteomes" id="UP000549616">
    <property type="component" value="Unassembled WGS sequence"/>
</dbReference>
<comment type="caution">
    <text evidence="1">The sequence shown here is derived from an EMBL/GenBank/DDBJ whole genome shotgun (WGS) entry which is preliminary data.</text>
</comment>
<evidence type="ECO:0000313" key="2">
    <source>
        <dbReference type="Proteomes" id="UP000549616"/>
    </source>
</evidence>
<organism evidence="1 2">
    <name type="scientific">Amycolatopsis endophytica</name>
    <dbReference type="NCBI Taxonomy" id="860233"/>
    <lineage>
        <taxon>Bacteria</taxon>
        <taxon>Bacillati</taxon>
        <taxon>Actinomycetota</taxon>
        <taxon>Actinomycetes</taxon>
        <taxon>Pseudonocardiales</taxon>
        <taxon>Pseudonocardiaceae</taxon>
        <taxon>Amycolatopsis</taxon>
    </lineage>
</organism>
<accession>A0A853BAJ7</accession>
<dbReference type="RefSeq" id="WP_179775614.1">
    <property type="nucleotide sequence ID" value="NZ_JACCFK010000001.1"/>
</dbReference>